<dbReference type="KEGG" id="dfe:Dfer_1720"/>
<dbReference type="eggNOG" id="COG2250">
    <property type="taxonomic scope" value="Bacteria"/>
</dbReference>
<evidence type="ECO:0000259" key="1">
    <source>
        <dbReference type="PROSITE" id="PS50910"/>
    </source>
</evidence>
<accession>C6VTL8</accession>
<dbReference type="Proteomes" id="UP000002011">
    <property type="component" value="Chromosome"/>
</dbReference>
<dbReference type="EMBL" id="CP001619">
    <property type="protein sequence ID" value="ACT92961.1"/>
    <property type="molecule type" value="Genomic_DNA"/>
</dbReference>
<dbReference type="HOGENOM" id="CLU_051494_0_0_10"/>
<dbReference type="Gene3D" id="1.20.120.330">
    <property type="entry name" value="Nucleotidyltransferases domain 2"/>
    <property type="match status" value="1"/>
</dbReference>
<dbReference type="PROSITE" id="PS50910">
    <property type="entry name" value="HEPN"/>
    <property type="match status" value="1"/>
</dbReference>
<dbReference type="AlphaFoldDB" id="C6VTL8"/>
<proteinExistence type="predicted"/>
<dbReference type="SUPFAM" id="SSF81593">
    <property type="entry name" value="Nucleotidyltransferase substrate binding subunit/domain"/>
    <property type="match status" value="1"/>
</dbReference>
<protein>
    <submittedName>
        <fullName evidence="2">HEPN domain protein</fullName>
    </submittedName>
</protein>
<sequence>MYLPNTRTILHTHMKTSISHLPDHKQEELTALTKVIIENTPAEMIILFGSHARGDWVEDFHENTEYVSDYDILVITNDRKSAKDGEIWWNLGKKLSGNEENTRTTIIQHSIGFVNDKIERNQYFFVDILKEGIVLFDSGKCKLAEPKNLNPEERQKKAKEQFASWFDSANNFFETFEFHFYKGETKHSYYNNAAFELHQTTQRFYVAILLVFTDYKPKIHDIEKLGNQVEKLHPHFATVFPKNTPEEKRLFELLQKAYIDSRYNMNYKIEKADLEYLGERVRLLRDLTERICKERIADMRNSNPG</sequence>
<evidence type="ECO:0000313" key="2">
    <source>
        <dbReference type="EMBL" id="ACT92961.1"/>
    </source>
</evidence>
<dbReference type="SMART" id="SM00748">
    <property type="entry name" value="HEPN"/>
    <property type="match status" value="1"/>
</dbReference>
<dbReference type="InterPro" id="IPR007842">
    <property type="entry name" value="HEPN_dom"/>
</dbReference>
<dbReference type="PANTHER" id="PTHR33933:SF1">
    <property type="entry name" value="PROTEIN ADENYLYLTRANSFERASE MNTA-RELATED"/>
    <property type="match status" value="1"/>
</dbReference>
<dbReference type="eggNOG" id="COG1708">
    <property type="taxonomic scope" value="Bacteria"/>
</dbReference>
<dbReference type="InterPro" id="IPR052548">
    <property type="entry name" value="Type_VII_TA_antitoxin"/>
</dbReference>
<dbReference type="PANTHER" id="PTHR33933">
    <property type="entry name" value="NUCLEOTIDYLTRANSFERASE"/>
    <property type="match status" value="1"/>
</dbReference>
<feature type="domain" description="HEPN" evidence="1">
    <location>
        <begin position="171"/>
        <end position="291"/>
    </location>
</feature>
<dbReference type="Pfam" id="PF18765">
    <property type="entry name" value="Polbeta"/>
    <property type="match status" value="1"/>
</dbReference>
<dbReference type="InterPro" id="IPR043519">
    <property type="entry name" value="NT_sf"/>
</dbReference>
<gene>
    <name evidence="2" type="ordered locus">Dfer_1720</name>
</gene>
<keyword evidence="3" id="KW-1185">Reference proteome</keyword>
<dbReference type="InterPro" id="IPR041633">
    <property type="entry name" value="Polbeta"/>
</dbReference>
<dbReference type="CDD" id="cd05403">
    <property type="entry name" value="NT_KNTase_like"/>
    <property type="match status" value="1"/>
</dbReference>
<reference evidence="2 3" key="1">
    <citation type="journal article" date="2009" name="Stand. Genomic Sci.">
        <title>Complete genome sequence of Dyadobacter fermentans type strain (NS114).</title>
        <authorList>
            <person name="Lang E."/>
            <person name="Lapidus A."/>
            <person name="Chertkov O."/>
            <person name="Brettin T."/>
            <person name="Detter J.C."/>
            <person name="Han C."/>
            <person name="Copeland A."/>
            <person name="Glavina Del Rio T."/>
            <person name="Nolan M."/>
            <person name="Chen F."/>
            <person name="Lucas S."/>
            <person name="Tice H."/>
            <person name="Cheng J.F."/>
            <person name="Land M."/>
            <person name="Hauser L."/>
            <person name="Chang Y.J."/>
            <person name="Jeffries C.D."/>
            <person name="Kopitz M."/>
            <person name="Bruce D."/>
            <person name="Goodwin L."/>
            <person name="Pitluck S."/>
            <person name="Ovchinnikova G."/>
            <person name="Pati A."/>
            <person name="Ivanova N."/>
            <person name="Mavrommatis K."/>
            <person name="Chen A."/>
            <person name="Palaniappan K."/>
            <person name="Chain P."/>
            <person name="Bristow J."/>
            <person name="Eisen J.A."/>
            <person name="Markowitz V."/>
            <person name="Hugenholtz P."/>
            <person name="Goker M."/>
            <person name="Rohde M."/>
            <person name="Kyrpides N.C."/>
            <person name="Klenk H.P."/>
        </authorList>
    </citation>
    <scope>NUCLEOTIDE SEQUENCE [LARGE SCALE GENOMIC DNA]</scope>
    <source>
        <strain evidence="3">ATCC 700827 / DSM 18053 / CIP 107007 / KCTC 52180 / NS114</strain>
    </source>
</reference>
<organism evidence="2 3">
    <name type="scientific">Dyadobacter fermentans (strain ATCC 700827 / DSM 18053 / CIP 107007 / KCTC 52180 / NS114)</name>
    <dbReference type="NCBI Taxonomy" id="471854"/>
    <lineage>
        <taxon>Bacteria</taxon>
        <taxon>Pseudomonadati</taxon>
        <taxon>Bacteroidota</taxon>
        <taxon>Cytophagia</taxon>
        <taxon>Cytophagales</taxon>
        <taxon>Spirosomataceae</taxon>
        <taxon>Dyadobacter</taxon>
    </lineage>
</organism>
<evidence type="ECO:0000313" key="3">
    <source>
        <dbReference type="Proteomes" id="UP000002011"/>
    </source>
</evidence>
<dbReference type="STRING" id="471854.Dfer_1720"/>
<dbReference type="SUPFAM" id="SSF81301">
    <property type="entry name" value="Nucleotidyltransferase"/>
    <property type="match status" value="1"/>
</dbReference>
<dbReference type="Gene3D" id="3.30.460.10">
    <property type="entry name" value="Beta Polymerase, domain 2"/>
    <property type="match status" value="1"/>
</dbReference>
<name>C6VTL8_DYAFD</name>
<dbReference type="Pfam" id="PF05168">
    <property type="entry name" value="HEPN"/>
    <property type="match status" value="1"/>
</dbReference>